<accession>A0AA36B8L1</accession>
<dbReference type="Proteomes" id="UP001162480">
    <property type="component" value="Chromosome 11"/>
</dbReference>
<evidence type="ECO:0000313" key="1">
    <source>
        <dbReference type="EMBL" id="CAI9729880.1"/>
    </source>
</evidence>
<dbReference type="AlphaFoldDB" id="A0AA36B8L1"/>
<protein>
    <submittedName>
        <fullName evidence="1">Uncharacterized protein</fullName>
    </submittedName>
</protein>
<reference evidence="1" key="1">
    <citation type="submission" date="2023-08" db="EMBL/GenBank/DDBJ databases">
        <authorList>
            <person name="Alioto T."/>
            <person name="Alioto T."/>
            <person name="Gomez Garrido J."/>
        </authorList>
    </citation>
    <scope>NUCLEOTIDE SEQUENCE</scope>
</reference>
<dbReference type="EMBL" id="OX597824">
    <property type="protein sequence ID" value="CAI9729880.1"/>
    <property type="molecule type" value="Genomic_DNA"/>
</dbReference>
<sequence length="80" mass="7895">MNKDTLKENELLTSMNVRKPCDCGVGGAVDVDVGVGDDGDGRIEDVVEGVVDVVVVVVVGGGGGGAGVGGSDGISIHRKS</sequence>
<organism evidence="1 2">
    <name type="scientific">Octopus vulgaris</name>
    <name type="common">Common octopus</name>
    <dbReference type="NCBI Taxonomy" id="6645"/>
    <lineage>
        <taxon>Eukaryota</taxon>
        <taxon>Metazoa</taxon>
        <taxon>Spiralia</taxon>
        <taxon>Lophotrochozoa</taxon>
        <taxon>Mollusca</taxon>
        <taxon>Cephalopoda</taxon>
        <taxon>Coleoidea</taxon>
        <taxon>Octopodiformes</taxon>
        <taxon>Octopoda</taxon>
        <taxon>Incirrata</taxon>
        <taxon>Octopodidae</taxon>
        <taxon>Octopus</taxon>
    </lineage>
</organism>
<proteinExistence type="predicted"/>
<gene>
    <name evidence="1" type="ORF">OCTVUL_1B006155</name>
</gene>
<evidence type="ECO:0000313" key="2">
    <source>
        <dbReference type="Proteomes" id="UP001162480"/>
    </source>
</evidence>
<keyword evidence="2" id="KW-1185">Reference proteome</keyword>
<name>A0AA36B8L1_OCTVU</name>